<dbReference type="CDD" id="cd06225">
    <property type="entry name" value="HAMP"/>
    <property type="match status" value="1"/>
</dbReference>
<name>A0A437QDF8_9GAMM</name>
<evidence type="ECO:0000313" key="10">
    <source>
        <dbReference type="Proteomes" id="UP000282818"/>
    </source>
</evidence>
<dbReference type="InterPro" id="IPR013587">
    <property type="entry name" value="Nitrate/nitrite_sensing"/>
</dbReference>
<evidence type="ECO:0000259" key="6">
    <source>
        <dbReference type="PROSITE" id="PS50111"/>
    </source>
</evidence>
<dbReference type="Proteomes" id="UP000282818">
    <property type="component" value="Unassembled WGS sequence"/>
</dbReference>
<reference evidence="9 10" key="1">
    <citation type="submission" date="2019-01" db="EMBL/GenBank/DDBJ databases">
        <authorList>
            <person name="Chen W.-M."/>
        </authorList>
    </citation>
    <scope>NUCLEOTIDE SEQUENCE [LARGE SCALE GENOMIC DNA]</scope>
    <source>
        <strain evidence="9 10">HPM-16</strain>
    </source>
</reference>
<dbReference type="GO" id="GO:0007165">
    <property type="term" value="P:signal transduction"/>
    <property type="evidence" value="ECO:0007669"/>
    <property type="project" value="UniProtKB-KW"/>
</dbReference>
<sequence>MLGNMQFKQKLMLLVFLPVLVSSLLLIQQVMKSYRAVDNSTRLAVDIELITVNSALVHELQKERGATAGFLGSGGTKFQDVLAKQRTSTDAALAAWRSFVSANSFDGNELNGMIAKARNDMGSLATMRQRVSALSVEAKEAISFYTKANKNLLSGGVIAAGLSSDVSLVNATLAYANFQQGKERAGIERAVLSNTFARDAFGEGMFARFVTLVTEQNLFAAQFFDLATPEHKAILKSVQNSVEAKNVQTYRDVAMANASKGGFGRESTEWFKAATQRINLLKKTEDKLAADLISAANAYRDQQIERLALFAIVFVVTLLVVITMSWLIIRGLHRQMDSLSQVMARVSEQKDLTGRVTVYGNDELGQVANALNETLDHFSDAIRQLNSSCATLVGIADETREAVNHSSSKLEDQRARTTQVAAAVEELSVSVKEVAGSTVAAAERSGHASSLASSGRDTVKASVASVNNLSTDIQHLSDVVGRLNDSSVNISNVIDVINGVSDQIGLLSLNAAIEAARAGEQGRGFAVVADEVRTLAQRTQNSTTEIAEIIQELQREVGVAFKLVEQNLAKMRDTVEHTNHVEISLDEIVGSVSHITDMSNQIAAASEEQAAVIEDASHSLTVIDHNADDVVSAGDQIRSSADRLAEMSLELQGLVRKFVV</sequence>
<evidence type="ECO:0000259" key="8">
    <source>
        <dbReference type="PROSITE" id="PS50906"/>
    </source>
</evidence>
<evidence type="ECO:0000313" key="9">
    <source>
        <dbReference type="EMBL" id="RVU32564.1"/>
    </source>
</evidence>
<comment type="subcellular location">
    <subcellularLocation>
        <location evidence="1">Membrane</location>
    </subcellularLocation>
</comment>
<evidence type="ECO:0000256" key="5">
    <source>
        <dbReference type="SAM" id="Phobius"/>
    </source>
</evidence>
<dbReference type="InterPro" id="IPR004090">
    <property type="entry name" value="Chemotax_Me-accpt_rcpt"/>
</dbReference>
<dbReference type="PROSITE" id="PS50885">
    <property type="entry name" value="HAMP"/>
    <property type="match status" value="1"/>
</dbReference>
<dbReference type="CDD" id="cd11386">
    <property type="entry name" value="MCP_signal"/>
    <property type="match status" value="1"/>
</dbReference>
<feature type="transmembrane region" description="Helical" evidence="5">
    <location>
        <begin position="307"/>
        <end position="329"/>
    </location>
</feature>
<proteinExistence type="inferred from homology"/>
<dbReference type="GO" id="GO:0004888">
    <property type="term" value="F:transmembrane signaling receptor activity"/>
    <property type="evidence" value="ECO:0007669"/>
    <property type="project" value="InterPro"/>
</dbReference>
<dbReference type="PROSITE" id="PS50111">
    <property type="entry name" value="CHEMOTAXIS_TRANSDUC_2"/>
    <property type="match status" value="1"/>
</dbReference>
<evidence type="ECO:0000256" key="4">
    <source>
        <dbReference type="PROSITE-ProRule" id="PRU00284"/>
    </source>
</evidence>
<feature type="domain" description="HAMP" evidence="7">
    <location>
        <begin position="330"/>
        <end position="383"/>
    </location>
</feature>
<evidence type="ECO:0000259" key="7">
    <source>
        <dbReference type="PROSITE" id="PS50885"/>
    </source>
</evidence>
<keyword evidence="5" id="KW-1133">Transmembrane helix</keyword>
<dbReference type="GO" id="GO:0006935">
    <property type="term" value="P:chemotaxis"/>
    <property type="evidence" value="ECO:0007669"/>
    <property type="project" value="InterPro"/>
</dbReference>
<comment type="caution">
    <text evidence="9">The sequence shown here is derived from an EMBL/GenBank/DDBJ whole genome shotgun (WGS) entry which is preliminary data.</text>
</comment>
<keyword evidence="2 4" id="KW-0807">Transducer</keyword>
<dbReference type="AlphaFoldDB" id="A0A437QDF8"/>
<dbReference type="PANTHER" id="PTHR32089">
    <property type="entry name" value="METHYL-ACCEPTING CHEMOTAXIS PROTEIN MCPB"/>
    <property type="match status" value="1"/>
</dbReference>
<dbReference type="EMBL" id="SACQ01000001">
    <property type="protein sequence ID" value="RVU32564.1"/>
    <property type="molecule type" value="Genomic_DNA"/>
</dbReference>
<dbReference type="RefSeq" id="WP_127692733.1">
    <property type="nucleotide sequence ID" value="NZ_SACQ01000001.1"/>
</dbReference>
<evidence type="ECO:0000256" key="3">
    <source>
        <dbReference type="ARBA" id="ARBA00029447"/>
    </source>
</evidence>
<keyword evidence="10" id="KW-1185">Reference proteome</keyword>
<dbReference type="GO" id="GO:0016020">
    <property type="term" value="C:membrane"/>
    <property type="evidence" value="ECO:0007669"/>
    <property type="project" value="UniProtKB-SubCell"/>
</dbReference>
<evidence type="ECO:0000256" key="1">
    <source>
        <dbReference type="ARBA" id="ARBA00004370"/>
    </source>
</evidence>
<dbReference type="Pfam" id="PF00015">
    <property type="entry name" value="MCPsignal"/>
    <property type="match status" value="1"/>
</dbReference>
<protein>
    <submittedName>
        <fullName evidence="9">HAMP domain-containing protein</fullName>
    </submittedName>
</protein>
<feature type="domain" description="NIT" evidence="8">
    <location>
        <begin position="51"/>
        <end position="299"/>
    </location>
</feature>
<keyword evidence="5" id="KW-0472">Membrane</keyword>
<dbReference type="Pfam" id="PF08376">
    <property type="entry name" value="NIT"/>
    <property type="match status" value="1"/>
</dbReference>
<dbReference type="Pfam" id="PF00672">
    <property type="entry name" value="HAMP"/>
    <property type="match status" value="1"/>
</dbReference>
<dbReference type="SMART" id="SM00283">
    <property type="entry name" value="MA"/>
    <property type="match status" value="1"/>
</dbReference>
<dbReference type="InterPro" id="IPR003660">
    <property type="entry name" value="HAMP_dom"/>
</dbReference>
<dbReference type="InterPro" id="IPR010910">
    <property type="entry name" value="Nitrate/nitrite_sensing_bac"/>
</dbReference>
<organism evidence="9 10">
    <name type="scientific">Neptunomonas marina</name>
    <dbReference type="NCBI Taxonomy" id="1815562"/>
    <lineage>
        <taxon>Bacteria</taxon>
        <taxon>Pseudomonadati</taxon>
        <taxon>Pseudomonadota</taxon>
        <taxon>Gammaproteobacteria</taxon>
        <taxon>Oceanospirillales</taxon>
        <taxon>Oceanospirillaceae</taxon>
        <taxon>Neptunomonas</taxon>
    </lineage>
</organism>
<gene>
    <name evidence="9" type="ORF">EOE65_02620</name>
</gene>
<dbReference type="InterPro" id="IPR004089">
    <property type="entry name" value="MCPsignal_dom"/>
</dbReference>
<dbReference type="SUPFAM" id="SSF58104">
    <property type="entry name" value="Methyl-accepting chemotaxis protein (MCP) signaling domain"/>
    <property type="match status" value="1"/>
</dbReference>
<evidence type="ECO:0000256" key="2">
    <source>
        <dbReference type="ARBA" id="ARBA00023224"/>
    </source>
</evidence>
<dbReference type="PRINTS" id="PR00260">
    <property type="entry name" value="CHEMTRNSDUCR"/>
</dbReference>
<keyword evidence="5" id="KW-0812">Transmembrane</keyword>
<dbReference type="PROSITE" id="PS50906">
    <property type="entry name" value="NIT"/>
    <property type="match status" value="1"/>
</dbReference>
<accession>A0A437QDF8</accession>
<dbReference type="FunFam" id="1.10.287.950:FF:000001">
    <property type="entry name" value="Methyl-accepting chemotaxis sensory transducer"/>
    <property type="match status" value="1"/>
</dbReference>
<comment type="similarity">
    <text evidence="3">Belongs to the methyl-accepting chemotaxis (MCP) protein family.</text>
</comment>
<dbReference type="Gene3D" id="1.10.287.950">
    <property type="entry name" value="Methyl-accepting chemotaxis protein"/>
    <property type="match status" value="1"/>
</dbReference>
<dbReference type="PANTHER" id="PTHR32089:SF120">
    <property type="entry name" value="METHYL-ACCEPTING CHEMOTAXIS PROTEIN TLPQ"/>
    <property type="match status" value="1"/>
</dbReference>
<dbReference type="SMART" id="SM00304">
    <property type="entry name" value="HAMP"/>
    <property type="match status" value="1"/>
</dbReference>
<feature type="domain" description="Methyl-accepting transducer" evidence="6">
    <location>
        <begin position="388"/>
        <end position="624"/>
    </location>
</feature>